<name>A0A3M6TQB4_POCDA</name>
<dbReference type="EMBL" id="RCHS01003197">
    <property type="protein sequence ID" value="RMX43511.1"/>
    <property type="molecule type" value="Genomic_DNA"/>
</dbReference>
<keyword evidence="2" id="KW-1185">Reference proteome</keyword>
<protein>
    <recommendedName>
        <fullName evidence="3">Alkylated DNA repair protein AlkB homologue 8 N-terminal domain-containing protein</fullName>
    </recommendedName>
</protein>
<accession>A0A3M6TQB4</accession>
<dbReference type="STRING" id="46731.A0A3M6TQB4"/>
<evidence type="ECO:0000313" key="2">
    <source>
        <dbReference type="Proteomes" id="UP000275408"/>
    </source>
</evidence>
<proteinExistence type="predicted"/>
<gene>
    <name evidence="1" type="ORF">pdam_00001976</name>
</gene>
<dbReference type="Proteomes" id="UP000275408">
    <property type="component" value="Unassembled WGS sequence"/>
</dbReference>
<reference evidence="1 2" key="1">
    <citation type="journal article" date="2018" name="Sci. Rep.">
        <title>Comparative analysis of the Pocillopora damicornis genome highlights role of immune system in coral evolution.</title>
        <authorList>
            <person name="Cunning R."/>
            <person name="Bay R.A."/>
            <person name="Gillette P."/>
            <person name="Baker A.C."/>
            <person name="Traylor-Knowles N."/>
        </authorList>
    </citation>
    <scope>NUCLEOTIDE SEQUENCE [LARGE SCALE GENOMIC DNA]</scope>
    <source>
        <strain evidence="1">RSMAS</strain>
        <tissue evidence="1">Whole animal</tissue>
    </source>
</reference>
<dbReference type="AlphaFoldDB" id="A0A3M6TQB4"/>
<evidence type="ECO:0000313" key="1">
    <source>
        <dbReference type="EMBL" id="RMX43511.1"/>
    </source>
</evidence>
<sequence>MSSKLLDFLKLSLLGNDINPAQSVTDVRVIFDPTLSFDSHISTVVSSCMSKSSQISRIRFVFDEQLLETIINALVFSKLYYCSSVWSSSSVCDIRKLHYVQNLATRIRSATNLRWLPVKTQLYRRDAALTFKCMTGQAPEYFTSMYITRGSAYLDCNKTENVYYKSVSIWSKLDPSLKLCKSPASFRRALKNDLLKEFLN</sequence>
<comment type="caution">
    <text evidence="1">The sequence shown here is derived from an EMBL/GenBank/DDBJ whole genome shotgun (WGS) entry which is preliminary data.</text>
</comment>
<evidence type="ECO:0008006" key="3">
    <source>
        <dbReference type="Google" id="ProtNLM"/>
    </source>
</evidence>
<organism evidence="1 2">
    <name type="scientific">Pocillopora damicornis</name>
    <name type="common">Cauliflower coral</name>
    <name type="synonym">Millepora damicornis</name>
    <dbReference type="NCBI Taxonomy" id="46731"/>
    <lineage>
        <taxon>Eukaryota</taxon>
        <taxon>Metazoa</taxon>
        <taxon>Cnidaria</taxon>
        <taxon>Anthozoa</taxon>
        <taxon>Hexacorallia</taxon>
        <taxon>Scleractinia</taxon>
        <taxon>Astrocoeniina</taxon>
        <taxon>Pocilloporidae</taxon>
        <taxon>Pocillopora</taxon>
    </lineage>
</organism>